<evidence type="ECO:0000313" key="2">
    <source>
        <dbReference type="Proteomes" id="UP001500393"/>
    </source>
</evidence>
<sequence>MPRKMWSPPGVTDATPIPQYAVVAEGAAVAGPWVRAAPSNARPSTPDAPRTARRLLVMLWFLSSVDLHTA</sequence>
<organism evidence="1 2">
    <name type="scientific">Kribbella sancticallisti</name>
    <dbReference type="NCBI Taxonomy" id="460087"/>
    <lineage>
        <taxon>Bacteria</taxon>
        <taxon>Bacillati</taxon>
        <taxon>Actinomycetota</taxon>
        <taxon>Actinomycetes</taxon>
        <taxon>Propionibacteriales</taxon>
        <taxon>Kribbellaceae</taxon>
        <taxon>Kribbella</taxon>
    </lineage>
</organism>
<protein>
    <submittedName>
        <fullName evidence="1">Uncharacterized protein</fullName>
    </submittedName>
</protein>
<comment type="caution">
    <text evidence="1">The sequence shown here is derived from an EMBL/GenBank/DDBJ whole genome shotgun (WGS) entry which is preliminary data.</text>
</comment>
<keyword evidence="2" id="KW-1185">Reference proteome</keyword>
<accession>A0ABP4Q444</accession>
<reference evidence="2" key="1">
    <citation type="journal article" date="2019" name="Int. J. Syst. Evol. Microbiol.">
        <title>The Global Catalogue of Microorganisms (GCM) 10K type strain sequencing project: providing services to taxonomists for standard genome sequencing and annotation.</title>
        <authorList>
            <consortium name="The Broad Institute Genomics Platform"/>
            <consortium name="The Broad Institute Genome Sequencing Center for Infectious Disease"/>
            <person name="Wu L."/>
            <person name="Ma J."/>
        </authorList>
    </citation>
    <scope>NUCLEOTIDE SEQUENCE [LARGE SCALE GENOMIC DNA]</scope>
    <source>
        <strain evidence="2">JCM 14969</strain>
    </source>
</reference>
<gene>
    <name evidence="1" type="ORF">GCM10009789_59220</name>
</gene>
<dbReference type="EMBL" id="BAAAOS010000047">
    <property type="protein sequence ID" value="GAA1597429.1"/>
    <property type="molecule type" value="Genomic_DNA"/>
</dbReference>
<name>A0ABP4Q444_9ACTN</name>
<evidence type="ECO:0000313" key="1">
    <source>
        <dbReference type="EMBL" id="GAA1597429.1"/>
    </source>
</evidence>
<proteinExistence type="predicted"/>
<dbReference type="Proteomes" id="UP001500393">
    <property type="component" value="Unassembled WGS sequence"/>
</dbReference>